<dbReference type="InterPro" id="IPR050491">
    <property type="entry name" value="AmpC-like"/>
</dbReference>
<dbReference type="SUPFAM" id="SSF56601">
    <property type="entry name" value="beta-lactamase/transpeptidase-like"/>
    <property type="match status" value="1"/>
</dbReference>
<dbReference type="InterPro" id="IPR001466">
    <property type="entry name" value="Beta-lactam-related"/>
</dbReference>
<dbReference type="Proteomes" id="UP000318102">
    <property type="component" value="Unassembled WGS sequence"/>
</dbReference>
<comment type="caution">
    <text evidence="2">The sequence shown here is derived from an EMBL/GenBank/DDBJ whole genome shotgun (WGS) entry which is preliminary data.</text>
</comment>
<dbReference type="Pfam" id="PF00144">
    <property type="entry name" value="Beta-lactamase"/>
    <property type="match status" value="1"/>
</dbReference>
<dbReference type="EMBL" id="VNJK01000005">
    <property type="protein sequence ID" value="TVX86908.1"/>
    <property type="molecule type" value="Genomic_DNA"/>
</dbReference>
<accession>A0A559IGX0</accession>
<dbReference type="InterPro" id="IPR012338">
    <property type="entry name" value="Beta-lactam/transpept-like"/>
</dbReference>
<evidence type="ECO:0000313" key="3">
    <source>
        <dbReference type="Proteomes" id="UP000318102"/>
    </source>
</evidence>
<evidence type="ECO:0000259" key="1">
    <source>
        <dbReference type="Pfam" id="PF00144"/>
    </source>
</evidence>
<dbReference type="PANTHER" id="PTHR46825:SF7">
    <property type="entry name" value="D-ALANYL-D-ALANINE CARBOXYPEPTIDASE"/>
    <property type="match status" value="1"/>
</dbReference>
<dbReference type="OrthoDB" id="9803467at2"/>
<gene>
    <name evidence="2" type="ORF">FPZ44_22920</name>
</gene>
<dbReference type="Gene3D" id="3.40.710.10">
    <property type="entry name" value="DD-peptidase/beta-lactamase superfamily"/>
    <property type="match status" value="1"/>
</dbReference>
<organism evidence="2 3">
    <name type="scientific">Paenibacillus agilis</name>
    <dbReference type="NCBI Taxonomy" id="3020863"/>
    <lineage>
        <taxon>Bacteria</taxon>
        <taxon>Bacillati</taxon>
        <taxon>Bacillota</taxon>
        <taxon>Bacilli</taxon>
        <taxon>Bacillales</taxon>
        <taxon>Paenibacillaceae</taxon>
        <taxon>Paenibacillus</taxon>
    </lineage>
</organism>
<sequence>MVAASALLLPVQGNVQAQSDKIASQQTQGIQTSLQQQSTRAAIEVNSSVKQVIDRLANHKNIPGIIAAGMKNGERWAYASGEASIYDTRQVKADFHFRIGSVTKTFVATVILQLAEEGKLHLDDSVEKWLPGVVQGNGYDGSKITIRQLLNHTSGIANYTSVSFIRDSIVKNPYHGYTPEELVRKGLAEAPLFAPGTNWSYSNTNYILAGLIIKQVTGETYAEQIKKRIIEPLQLNETSIPLSSSYIPDQHARGYFKENGKFIDMTELNPSWGDAAGDMISTTADLNTFFSTLLGGKLLKAESLQQMLTGVDTPVGKYGLGIYETKLASGNSIWGHSGGIHGFATIAGGLVGGDHVLAMSTNILDNDMNEEQANLLEIFEEEFRSVSFK</sequence>
<protein>
    <submittedName>
        <fullName evidence="2">Beta-lactamase family protein</fullName>
    </submittedName>
</protein>
<name>A0A559IGX0_9BACL</name>
<keyword evidence="3" id="KW-1185">Reference proteome</keyword>
<dbReference type="AlphaFoldDB" id="A0A559IGX0"/>
<reference evidence="2 3" key="1">
    <citation type="submission" date="2019-07" db="EMBL/GenBank/DDBJ databases">
        <authorList>
            <person name="Kim J."/>
        </authorList>
    </citation>
    <scope>NUCLEOTIDE SEQUENCE [LARGE SCALE GENOMIC DNA]</scope>
    <source>
        <strain evidence="2 3">N4</strain>
    </source>
</reference>
<dbReference type="PANTHER" id="PTHR46825">
    <property type="entry name" value="D-ALANYL-D-ALANINE-CARBOXYPEPTIDASE/ENDOPEPTIDASE AMPH"/>
    <property type="match status" value="1"/>
</dbReference>
<feature type="domain" description="Beta-lactamase-related" evidence="1">
    <location>
        <begin position="50"/>
        <end position="374"/>
    </location>
</feature>
<proteinExistence type="predicted"/>
<evidence type="ECO:0000313" key="2">
    <source>
        <dbReference type="EMBL" id="TVX86908.1"/>
    </source>
</evidence>